<dbReference type="SMART" id="SM00382">
    <property type="entry name" value="AAA"/>
    <property type="match status" value="1"/>
</dbReference>
<dbReference type="InterPro" id="IPR050093">
    <property type="entry name" value="ABC_SmlMolc_Importer"/>
</dbReference>
<protein>
    <submittedName>
        <fullName evidence="5">ATP-binding cassette domain-containing protein</fullName>
    </submittedName>
</protein>
<dbReference type="PANTHER" id="PTHR42781:SF4">
    <property type="entry name" value="SPERMIDINE_PUTRESCINE IMPORT ATP-BINDING PROTEIN POTA"/>
    <property type="match status" value="1"/>
</dbReference>
<sequence>MIELDIHKMLQGSSGDMPLDIALSIREKSFVALAGQSGSGKTTLLRLLAGLERAEGEISVAGETWLGKKTMLPPQKRGIGFVFQDYALFPNMSVEQNLLYVNNDRAHAAILLEMTGLLELKERLPGTLSGGQKQRVALCRALMNRPKLLLMDEPLSALDPAMRLKLQHDILTLHKAFGTTTVMVSHDPSEIYRLAERVVVLEHGRIVHDGTPGEVLLRTSGSQKFTLEGELLDIIRADVIYIAVVAIGQQIVEVVCDKEEAAQFEVGQTVQVSTKAFAPTIQHARRGSERL</sequence>
<dbReference type="PROSITE" id="PS50893">
    <property type="entry name" value="ABC_TRANSPORTER_2"/>
    <property type="match status" value="1"/>
</dbReference>
<keyword evidence="1" id="KW-0813">Transport</keyword>
<evidence type="ECO:0000313" key="5">
    <source>
        <dbReference type="EMBL" id="XAU14401.1"/>
    </source>
</evidence>
<dbReference type="EMBL" id="CP147920">
    <property type="protein sequence ID" value="XAU14401.1"/>
    <property type="molecule type" value="Genomic_DNA"/>
</dbReference>
<dbReference type="Gene3D" id="3.40.50.300">
    <property type="entry name" value="P-loop containing nucleotide triphosphate hydrolases"/>
    <property type="match status" value="1"/>
</dbReference>
<evidence type="ECO:0000256" key="3">
    <source>
        <dbReference type="ARBA" id="ARBA00022840"/>
    </source>
</evidence>
<feature type="domain" description="ABC transporter" evidence="4">
    <location>
        <begin position="1"/>
        <end position="228"/>
    </location>
</feature>
<evidence type="ECO:0000256" key="2">
    <source>
        <dbReference type="ARBA" id="ARBA00022741"/>
    </source>
</evidence>
<dbReference type="Pfam" id="PF00005">
    <property type="entry name" value="ABC_tran"/>
    <property type="match status" value="1"/>
</dbReference>
<evidence type="ECO:0000313" key="6">
    <source>
        <dbReference type="Proteomes" id="UP001447842"/>
    </source>
</evidence>
<dbReference type="Proteomes" id="UP001447842">
    <property type="component" value="Chromosome"/>
</dbReference>
<keyword evidence="3 5" id="KW-0067">ATP-binding</keyword>
<keyword evidence="6" id="KW-1185">Reference proteome</keyword>
<accession>A0ABZ3H831</accession>
<organism evidence="5 6">
    <name type="scientific">Sulfurimonas diazotrophicus</name>
    <dbReference type="NCBI Taxonomy" id="3131939"/>
    <lineage>
        <taxon>Bacteria</taxon>
        <taxon>Pseudomonadati</taxon>
        <taxon>Campylobacterota</taxon>
        <taxon>Epsilonproteobacteria</taxon>
        <taxon>Campylobacterales</taxon>
        <taxon>Sulfurimonadaceae</taxon>
        <taxon>Sulfurimonas</taxon>
    </lineage>
</organism>
<dbReference type="InterPro" id="IPR027417">
    <property type="entry name" value="P-loop_NTPase"/>
</dbReference>
<dbReference type="InterPro" id="IPR003439">
    <property type="entry name" value="ABC_transporter-like_ATP-bd"/>
</dbReference>
<dbReference type="SUPFAM" id="SSF52540">
    <property type="entry name" value="P-loop containing nucleoside triphosphate hydrolases"/>
    <property type="match status" value="1"/>
</dbReference>
<name>A0ABZ3H831_9BACT</name>
<dbReference type="RefSeq" id="WP_345972139.1">
    <property type="nucleotide sequence ID" value="NZ_CP147920.1"/>
</dbReference>
<gene>
    <name evidence="5" type="ORF">WCY31_09080</name>
</gene>
<dbReference type="PROSITE" id="PS00211">
    <property type="entry name" value="ABC_TRANSPORTER_1"/>
    <property type="match status" value="1"/>
</dbReference>
<reference evidence="5 6" key="1">
    <citation type="submission" date="2024-03" db="EMBL/GenBank/DDBJ databases">
        <title>Sulfurimonas sp. HSL3-1.</title>
        <authorList>
            <person name="Wang S."/>
        </authorList>
    </citation>
    <scope>NUCLEOTIDE SEQUENCE [LARGE SCALE GENOMIC DNA]</scope>
    <source>
        <strain evidence="5 6">HSL3-1</strain>
    </source>
</reference>
<dbReference type="GO" id="GO:0005524">
    <property type="term" value="F:ATP binding"/>
    <property type="evidence" value="ECO:0007669"/>
    <property type="project" value="UniProtKB-KW"/>
</dbReference>
<keyword evidence="2" id="KW-0547">Nucleotide-binding</keyword>
<proteinExistence type="predicted"/>
<dbReference type="InterPro" id="IPR017871">
    <property type="entry name" value="ABC_transporter-like_CS"/>
</dbReference>
<evidence type="ECO:0000256" key="1">
    <source>
        <dbReference type="ARBA" id="ARBA00022448"/>
    </source>
</evidence>
<dbReference type="InterPro" id="IPR003593">
    <property type="entry name" value="AAA+_ATPase"/>
</dbReference>
<evidence type="ECO:0000259" key="4">
    <source>
        <dbReference type="PROSITE" id="PS50893"/>
    </source>
</evidence>
<dbReference type="PANTHER" id="PTHR42781">
    <property type="entry name" value="SPERMIDINE/PUTRESCINE IMPORT ATP-BINDING PROTEIN POTA"/>
    <property type="match status" value="1"/>
</dbReference>